<evidence type="ECO:0000256" key="2">
    <source>
        <dbReference type="ARBA" id="ARBA00001946"/>
    </source>
</evidence>
<dbReference type="Gene3D" id="3.30.1520.20">
    <property type="entry name" value="Exonuclease ExoI, domain 2"/>
    <property type="match status" value="1"/>
</dbReference>
<dbReference type="Gene3D" id="1.20.1280.70">
    <property type="entry name" value="Exonuclease ExoI, domain 3"/>
    <property type="match status" value="1"/>
</dbReference>
<dbReference type="Gene3D" id="3.30.420.10">
    <property type="entry name" value="Ribonuclease H-like superfamily/Ribonuclease H"/>
    <property type="match status" value="1"/>
</dbReference>
<dbReference type="PROSITE" id="PS51785">
    <property type="entry name" value="EXOI_C"/>
    <property type="match status" value="1"/>
</dbReference>
<keyword evidence="18" id="KW-1185">Reference proteome</keyword>
<keyword evidence="5 14" id="KW-0540">Nuclease</keyword>
<dbReference type="PROSITE" id="PS51784">
    <property type="entry name" value="EXOI_SH3"/>
    <property type="match status" value="1"/>
</dbReference>
<dbReference type="GO" id="GO:0008310">
    <property type="term" value="F:single-stranded DNA 3'-5' DNA exonuclease activity"/>
    <property type="evidence" value="ECO:0007669"/>
    <property type="project" value="UniProtKB-EC"/>
</dbReference>
<dbReference type="InterPro" id="IPR023607">
    <property type="entry name" value="Exodeoxyribonuclease_I"/>
</dbReference>
<evidence type="ECO:0000256" key="6">
    <source>
        <dbReference type="ARBA" id="ARBA00022723"/>
    </source>
</evidence>
<reference evidence="17" key="1">
    <citation type="submission" date="2022-08" db="EMBL/GenBank/DDBJ databases">
        <title>Catabolic pathway analysis in culturable SAR92 clade bacteria reveals their overlooked roles in DMSP degradation in coastal seas.</title>
        <authorList>
            <person name="He X."/>
            <person name="Zhang X."/>
            <person name="Zhang Y."/>
        </authorList>
    </citation>
    <scope>NUCLEOTIDE SEQUENCE</scope>
    <source>
        <strain evidence="17">H455</strain>
    </source>
</reference>
<proteinExistence type="predicted"/>
<gene>
    <name evidence="17" type="primary">sbcB</name>
    <name evidence="17" type="ORF">NYF23_04865</name>
</gene>
<evidence type="ECO:0000259" key="16">
    <source>
        <dbReference type="PROSITE" id="PS51785"/>
    </source>
</evidence>
<evidence type="ECO:0000256" key="1">
    <source>
        <dbReference type="ARBA" id="ARBA00000563"/>
    </source>
</evidence>
<dbReference type="SUPFAM" id="SSF53098">
    <property type="entry name" value="Ribonuclease H-like"/>
    <property type="match status" value="1"/>
</dbReference>
<evidence type="ECO:0000256" key="11">
    <source>
        <dbReference type="ARBA" id="ARBA00023125"/>
    </source>
</evidence>
<dbReference type="EC" id="3.1.11.1" evidence="3 14"/>
<evidence type="ECO:0000256" key="3">
    <source>
        <dbReference type="ARBA" id="ARBA00012108"/>
    </source>
</evidence>
<comment type="catalytic activity">
    <reaction evidence="1 14">
        <text>Exonucleolytic cleavage in the 3'- to 5'-direction to yield nucleoside 5'-phosphates.</text>
        <dbReference type="EC" id="3.1.11.1"/>
    </reaction>
</comment>
<evidence type="ECO:0000256" key="8">
    <source>
        <dbReference type="ARBA" id="ARBA00022801"/>
    </source>
</evidence>
<dbReference type="InterPro" id="IPR012337">
    <property type="entry name" value="RNaseH-like_sf"/>
</dbReference>
<keyword evidence="9 14" id="KW-0269">Exonuclease</keyword>
<dbReference type="InterPro" id="IPR058561">
    <property type="entry name" value="Exonuc_1_C"/>
</dbReference>
<keyword evidence="8 14" id="KW-0378">Hydrolase</keyword>
<dbReference type="Pfam" id="PF08411">
    <property type="entry name" value="ExoI_SH3"/>
    <property type="match status" value="1"/>
</dbReference>
<evidence type="ECO:0000256" key="9">
    <source>
        <dbReference type="ARBA" id="ARBA00022839"/>
    </source>
</evidence>
<dbReference type="InterPro" id="IPR013520">
    <property type="entry name" value="Ribonucl_H"/>
</dbReference>
<dbReference type="CDD" id="cd06138">
    <property type="entry name" value="ExoI_N"/>
    <property type="match status" value="1"/>
</dbReference>
<keyword evidence="6" id="KW-0479">Metal-binding</keyword>
<keyword evidence="7 14" id="KW-0227">DNA damage</keyword>
<evidence type="ECO:0000256" key="10">
    <source>
        <dbReference type="ARBA" id="ARBA00022842"/>
    </source>
</evidence>
<evidence type="ECO:0000256" key="12">
    <source>
        <dbReference type="ARBA" id="ARBA00023204"/>
    </source>
</evidence>
<evidence type="ECO:0000256" key="7">
    <source>
        <dbReference type="ARBA" id="ARBA00022763"/>
    </source>
</evidence>
<organism evidence="17 18">
    <name type="scientific">SAR92 clade bacterium H455</name>
    <dbReference type="NCBI Taxonomy" id="2974818"/>
    <lineage>
        <taxon>Bacteria</taxon>
        <taxon>Pseudomonadati</taxon>
        <taxon>Pseudomonadota</taxon>
        <taxon>Gammaproteobacteria</taxon>
        <taxon>Cellvibrionales</taxon>
        <taxon>Porticoccaceae</taxon>
        <taxon>SAR92 clade</taxon>
    </lineage>
</organism>
<feature type="domain" description="ExoI C-terminal" evidence="16">
    <location>
        <begin position="352"/>
        <end position="473"/>
    </location>
</feature>
<accession>A0ABY5TTE5</accession>
<dbReference type="Pfam" id="PF26016">
    <property type="entry name" value="ExoI_C"/>
    <property type="match status" value="1"/>
</dbReference>
<dbReference type="Proteomes" id="UP001059934">
    <property type="component" value="Chromosome"/>
</dbReference>
<evidence type="ECO:0000313" key="18">
    <source>
        <dbReference type="Proteomes" id="UP001059934"/>
    </source>
</evidence>
<name>A0ABY5TTE5_9GAMM</name>
<sequence>MDSTFYWHDYETFGINPAIDRPSQFAGLRTDFDLNPIGDPLVIYCQPQPDLLPAPQACLVTGITPQHALKEGLSEPAFIHAIHQQMARPNTCSVGYNSIRFDDEVTRYTLYRNFYDPYQREWKNGNSRWDIIDMLRLCRALRPEGIEWPDHEPGRPSFKLEDLTAANGLAHEAAHDALSDVTATIAMAKLVKEKQPRLFDYALQNRGKKQIAAMLDLKARKPFFHISGMLAKEHMYGALMMPLAQHPSNSNGIICFDLSADPEALVSLNEHQIRDRVFTASSDLPEGAERIPLKVIHINKAPVVTTHKLVDAAAAKRLDIDLERCNRNWQRLNSMDLSDKLQLVFREQTFPPKSDAEQQLYGGFLPNQDKSLLDDVRQATASDFSQQQFYFADQRYNQLLFSYRARYFPESLSAEEQQTWLESCRWRLTDETSGYLTLQQNRKTLDQLLADSSLTDHKRGVLHALESWSQSVAERFAL</sequence>
<dbReference type="Pfam" id="PF00929">
    <property type="entry name" value="RNase_T"/>
    <property type="match status" value="1"/>
</dbReference>
<feature type="domain" description="ExoI SH3-like" evidence="15">
    <location>
        <begin position="196"/>
        <end position="349"/>
    </location>
</feature>
<keyword evidence="10" id="KW-0460">Magnesium</keyword>
<keyword evidence="12 14" id="KW-0234">DNA repair</keyword>
<dbReference type="Gene3D" id="1.10.287.1240">
    <property type="match status" value="1"/>
</dbReference>
<protein>
    <recommendedName>
        <fullName evidence="4 14">Exodeoxyribonuclease I</fullName>
        <ecNumber evidence="3 14">3.1.11.1</ecNumber>
    </recommendedName>
</protein>
<evidence type="ECO:0000259" key="15">
    <source>
        <dbReference type="PROSITE" id="PS51784"/>
    </source>
</evidence>
<dbReference type="InterPro" id="IPR034747">
    <property type="entry name" value="EXOI_SH3"/>
</dbReference>
<keyword evidence="11" id="KW-0238">DNA-binding</keyword>
<dbReference type="InterPro" id="IPR036397">
    <property type="entry name" value="RNaseH_sf"/>
</dbReference>
<dbReference type="NCBIfam" id="NF008746">
    <property type="entry name" value="PRK11779.1"/>
    <property type="match status" value="1"/>
</dbReference>
<comment type="subunit">
    <text evidence="13">Monomer. Interacts with ssb (via C-terminus); this interaction stimulates the exonuclease activity by recruiting the enzyme to its substrate.</text>
</comment>
<evidence type="ECO:0000256" key="4">
    <source>
        <dbReference type="ARBA" id="ARBA00019900"/>
    </source>
</evidence>
<dbReference type="InterPro" id="IPR013620">
    <property type="entry name" value="Exonuc_1_SH3"/>
</dbReference>
<evidence type="ECO:0000256" key="5">
    <source>
        <dbReference type="ARBA" id="ARBA00022722"/>
    </source>
</evidence>
<dbReference type="PIRSF" id="PIRSF000977">
    <property type="entry name" value="Exodeoxyribonuclease_I"/>
    <property type="match status" value="1"/>
</dbReference>
<evidence type="ECO:0000256" key="14">
    <source>
        <dbReference type="PIRNR" id="PIRNR000977"/>
    </source>
</evidence>
<evidence type="ECO:0000313" key="17">
    <source>
        <dbReference type="EMBL" id="UVW35941.1"/>
    </source>
</evidence>
<evidence type="ECO:0000256" key="13">
    <source>
        <dbReference type="ARBA" id="ARBA00046792"/>
    </source>
</evidence>
<dbReference type="InterPro" id="IPR038649">
    <property type="entry name" value="EXOI_SH3_sf"/>
</dbReference>
<comment type="cofactor">
    <cofactor evidence="2">
        <name>Mg(2+)</name>
        <dbReference type="ChEBI" id="CHEBI:18420"/>
    </cofactor>
</comment>
<dbReference type="EMBL" id="CP103416">
    <property type="protein sequence ID" value="UVW35941.1"/>
    <property type="molecule type" value="Genomic_DNA"/>
</dbReference>